<evidence type="ECO:0000313" key="2">
    <source>
        <dbReference type="Proteomes" id="UP000198953"/>
    </source>
</evidence>
<dbReference type="InterPro" id="IPR014710">
    <property type="entry name" value="RmlC-like_jellyroll"/>
</dbReference>
<dbReference type="RefSeq" id="WP_091101467.1">
    <property type="nucleotide sequence ID" value="NZ_FOBF01000007.1"/>
</dbReference>
<dbReference type="OrthoDB" id="3524297at2"/>
<evidence type="ECO:0000313" key="1">
    <source>
        <dbReference type="EMBL" id="SEL84599.1"/>
    </source>
</evidence>
<proteinExistence type="predicted"/>
<dbReference type="Proteomes" id="UP000198953">
    <property type="component" value="Unassembled WGS sequence"/>
</dbReference>
<sequence>MAAQALTALIDLLDAGLPGRDVRVPGAGAQVRMSRLTGSAWLVRYPPGWSRAQRGHYLAGEELVVLDGELTVSGVTYLPGQHGWIPAGALRHECSAPRGALVLAAFTGDPSWVSSDADVPDGPTQRTPLETVVIPEGGLPLTPRSALLDAPVTLDQPAEVVTVPTWTWQLSTLVPEGRVLVRWPA</sequence>
<accession>A0A1H7TJC4</accession>
<dbReference type="STRING" id="46177.SAMN05660976_03519"/>
<dbReference type="InterPro" id="IPR011051">
    <property type="entry name" value="RmlC_Cupin_sf"/>
</dbReference>
<reference evidence="1 2" key="1">
    <citation type="submission" date="2016-10" db="EMBL/GenBank/DDBJ databases">
        <authorList>
            <person name="de Groot N.N."/>
        </authorList>
    </citation>
    <scope>NUCLEOTIDE SEQUENCE [LARGE SCALE GENOMIC DNA]</scope>
    <source>
        <strain evidence="1 2">DSM 43357</strain>
    </source>
</reference>
<dbReference type="AlphaFoldDB" id="A0A1H7TJC4"/>
<dbReference type="SUPFAM" id="SSF51182">
    <property type="entry name" value="RmlC-like cupins"/>
    <property type="match status" value="1"/>
</dbReference>
<keyword evidence="2" id="KW-1185">Reference proteome</keyword>
<gene>
    <name evidence="1" type="ORF">SAMN05660976_03519</name>
</gene>
<protein>
    <recommendedName>
        <fullName evidence="3">Cupin domain-containing protein</fullName>
    </recommendedName>
</protein>
<dbReference type="Gene3D" id="2.60.120.10">
    <property type="entry name" value="Jelly Rolls"/>
    <property type="match status" value="1"/>
</dbReference>
<evidence type="ECO:0008006" key="3">
    <source>
        <dbReference type="Google" id="ProtNLM"/>
    </source>
</evidence>
<dbReference type="EMBL" id="FOBF01000007">
    <property type="protein sequence ID" value="SEL84599.1"/>
    <property type="molecule type" value="Genomic_DNA"/>
</dbReference>
<name>A0A1H7TJC4_9ACTN</name>
<organism evidence="1 2">
    <name type="scientific">Nonomuraea pusilla</name>
    <dbReference type="NCBI Taxonomy" id="46177"/>
    <lineage>
        <taxon>Bacteria</taxon>
        <taxon>Bacillati</taxon>
        <taxon>Actinomycetota</taxon>
        <taxon>Actinomycetes</taxon>
        <taxon>Streptosporangiales</taxon>
        <taxon>Streptosporangiaceae</taxon>
        <taxon>Nonomuraea</taxon>
    </lineage>
</organism>